<dbReference type="Proteomes" id="UP000660708">
    <property type="component" value="Unassembled WGS sequence"/>
</dbReference>
<dbReference type="InterPro" id="IPR003446">
    <property type="entry name" value="Plasmid_replication_init_RepA"/>
</dbReference>
<dbReference type="GO" id="GO:0006276">
    <property type="term" value="P:plasmid maintenance"/>
    <property type="evidence" value="ECO:0007669"/>
    <property type="project" value="InterPro"/>
</dbReference>
<dbReference type="AlphaFoldDB" id="A0A8I0MZQ8"/>
<keyword evidence="1" id="KW-0235">DNA replication</keyword>
<organism evidence="2 3">
    <name type="scientific">Pseudoalteromonas peptidolytica F12-50-A1</name>
    <dbReference type="NCBI Taxonomy" id="1315280"/>
    <lineage>
        <taxon>Bacteria</taxon>
        <taxon>Pseudomonadati</taxon>
        <taxon>Pseudomonadota</taxon>
        <taxon>Gammaproteobacteria</taxon>
        <taxon>Alteromonadales</taxon>
        <taxon>Pseudoalteromonadaceae</taxon>
        <taxon>Pseudoalteromonas</taxon>
    </lineage>
</organism>
<accession>A0A8I0MZQ8</accession>
<evidence type="ECO:0000256" key="1">
    <source>
        <dbReference type="ARBA" id="ARBA00022705"/>
    </source>
</evidence>
<keyword evidence="3" id="KW-1185">Reference proteome</keyword>
<dbReference type="Pfam" id="PF02387">
    <property type="entry name" value="IncFII_repA"/>
    <property type="match status" value="1"/>
</dbReference>
<evidence type="ECO:0000313" key="3">
    <source>
        <dbReference type="Proteomes" id="UP000660708"/>
    </source>
</evidence>
<dbReference type="EMBL" id="AQHF01000032">
    <property type="protein sequence ID" value="MBE0348297.1"/>
    <property type="molecule type" value="Genomic_DNA"/>
</dbReference>
<dbReference type="RefSeq" id="WP_147389478.1">
    <property type="nucleotide sequence ID" value="NZ_AQHF01000032.1"/>
</dbReference>
<name>A0A8I0MZQ8_9GAMM</name>
<reference evidence="2 3" key="1">
    <citation type="submission" date="2015-06" db="EMBL/GenBank/DDBJ databases">
        <title>Genome sequence of Pseudoalteromonas peptidolytica.</title>
        <authorList>
            <person name="Xie B.-B."/>
            <person name="Rong J.-C."/>
            <person name="Qin Q.-L."/>
            <person name="Zhang Y.-Z."/>
        </authorList>
    </citation>
    <scope>NUCLEOTIDE SEQUENCE [LARGE SCALE GENOMIC DNA]</scope>
    <source>
        <strain evidence="2 3">F12-50-A1</strain>
    </source>
</reference>
<proteinExistence type="predicted"/>
<comment type="caution">
    <text evidence="2">The sequence shown here is derived from an EMBL/GenBank/DDBJ whole genome shotgun (WGS) entry which is preliminary data.</text>
</comment>
<dbReference type="NCBIfam" id="NF040977">
    <property type="entry name" value="RepA_IncFII_LM"/>
    <property type="match status" value="1"/>
</dbReference>
<evidence type="ECO:0000313" key="2">
    <source>
        <dbReference type="EMBL" id="MBE0348297.1"/>
    </source>
</evidence>
<evidence type="ECO:0008006" key="4">
    <source>
        <dbReference type="Google" id="ProtNLM"/>
    </source>
</evidence>
<gene>
    <name evidence="2" type="ORF">PPEP_a4586</name>
</gene>
<sequence>MKKITKSNRKGAVDYCNRVKNADPRFDVPESHYQKGRLAFINDAVKKSHEVNVLLSDVAMWARANCDRYKAFYKPRADAIRALVSCFAEHYHVVTGQCQVSLRNAADLCGLSTISQREKEKAKSDPAYTPRPNITRATRAFQDLVEMGWVNAPKNWQIWDKHGGQWIDKLFELTPLFFKALGITPERLERQREARLKYLAKSNWLGLSADELASKSLNELKQAVRHLYARAVFERRAKKQEAAKLRRQLKGKTPGEQRHVAAQRVIKRLGTQVKSMSNELFSAETNQELALMRRIISRPDLS</sequence>
<protein>
    <recommendedName>
        <fullName evidence="4">Replication protein</fullName>
    </recommendedName>
</protein>
<dbReference type="GO" id="GO:0006260">
    <property type="term" value="P:DNA replication"/>
    <property type="evidence" value="ECO:0007669"/>
    <property type="project" value="UniProtKB-KW"/>
</dbReference>